<dbReference type="PROSITE" id="PS51842">
    <property type="entry name" value="IF_ROD_2"/>
    <property type="match status" value="1"/>
</dbReference>
<reference evidence="6" key="1">
    <citation type="submission" date="2020-11" db="EMBL/GenBank/DDBJ databases">
        <title>Gallus gallus (Chicken) genome, bGalGal1, GRCg7b, maternal haplotype autosomes + Z &amp; W.</title>
        <authorList>
            <person name="Warren W."/>
            <person name="Formenti G."/>
            <person name="Fedrigo O."/>
            <person name="Haase B."/>
            <person name="Mountcastle J."/>
            <person name="Balacco J."/>
            <person name="Tracey A."/>
            <person name="Schneider V."/>
            <person name="Okimoto R."/>
            <person name="Cheng H."/>
            <person name="Hawken R."/>
            <person name="Howe K."/>
            <person name="Jarvis E.D."/>
        </authorList>
    </citation>
    <scope>NUCLEOTIDE SEQUENCE [LARGE SCALE GENOMIC DNA]</scope>
    <source>
        <strain evidence="6">Broiler</strain>
    </source>
</reference>
<evidence type="ECO:0000313" key="6">
    <source>
        <dbReference type="Ensembl" id="ENSGALP00010041749.1"/>
    </source>
</evidence>
<dbReference type="PANTHER" id="PTHR45721">
    <property type="entry name" value="LAMIN DM0-RELATED"/>
    <property type="match status" value="1"/>
</dbReference>
<proteinExistence type="predicted"/>
<accession>A0A8V1AHA2</accession>
<dbReference type="Proteomes" id="UP000000539">
    <property type="component" value="Chromosome 25"/>
</dbReference>
<keyword evidence="7" id="KW-1185">Reference proteome</keyword>
<dbReference type="Pfam" id="PF00038">
    <property type="entry name" value="Filament"/>
    <property type="match status" value="1"/>
</dbReference>
<dbReference type="InterPro" id="IPR039008">
    <property type="entry name" value="IF_rod_dom"/>
</dbReference>
<dbReference type="SUPFAM" id="SSF64593">
    <property type="entry name" value="Intermediate filament protein, coiled coil region"/>
    <property type="match status" value="1"/>
</dbReference>
<reference evidence="6" key="2">
    <citation type="submission" date="2025-08" db="UniProtKB">
        <authorList>
            <consortium name="Ensembl"/>
        </authorList>
    </citation>
    <scope>IDENTIFICATION</scope>
    <source>
        <strain evidence="6">broiler</strain>
    </source>
</reference>
<evidence type="ECO:0000259" key="5">
    <source>
        <dbReference type="PROSITE" id="PS51842"/>
    </source>
</evidence>
<protein>
    <recommendedName>
        <fullName evidence="5">IF rod domain-containing protein</fullName>
    </recommendedName>
</protein>
<name>A0A8V1AHA2_CHICK</name>
<feature type="coiled-coil region" evidence="3">
    <location>
        <begin position="27"/>
        <end position="118"/>
    </location>
</feature>
<sequence length="130" mass="14691">MSTPSQRRSGRGGGPSGTPLSPTRITRLQEKEDLQELNDRLAVYIDKVRSLELENAGLRLRITESEEVVSREVSGIKAAYEAELADARKTLDSVAKERARLQLELSKVREEHKELKARWGRRWVPGGRDP</sequence>
<evidence type="ECO:0000256" key="3">
    <source>
        <dbReference type="SAM" id="Coils"/>
    </source>
</evidence>
<feature type="region of interest" description="Disordered" evidence="4">
    <location>
        <begin position="1"/>
        <end position="24"/>
    </location>
</feature>
<dbReference type="AlphaFoldDB" id="A0A8V1AHA2"/>
<dbReference type="GO" id="GO:0005882">
    <property type="term" value="C:intermediate filament"/>
    <property type="evidence" value="ECO:0007669"/>
    <property type="project" value="UniProtKB-KW"/>
</dbReference>
<evidence type="ECO:0000256" key="1">
    <source>
        <dbReference type="ARBA" id="ARBA00022754"/>
    </source>
</evidence>
<feature type="domain" description="IF rod" evidence="5">
    <location>
        <begin position="30"/>
        <end position="130"/>
    </location>
</feature>
<dbReference type="Gene3D" id="1.20.5.1160">
    <property type="entry name" value="Vasodilator-stimulated phosphoprotein"/>
    <property type="match status" value="1"/>
</dbReference>
<organism evidence="6 7">
    <name type="scientific">Gallus gallus</name>
    <name type="common">Chicken</name>
    <dbReference type="NCBI Taxonomy" id="9031"/>
    <lineage>
        <taxon>Eukaryota</taxon>
        <taxon>Metazoa</taxon>
        <taxon>Chordata</taxon>
        <taxon>Craniata</taxon>
        <taxon>Vertebrata</taxon>
        <taxon>Euteleostomi</taxon>
        <taxon>Archelosauria</taxon>
        <taxon>Archosauria</taxon>
        <taxon>Dinosauria</taxon>
        <taxon>Saurischia</taxon>
        <taxon>Theropoda</taxon>
        <taxon>Coelurosauria</taxon>
        <taxon>Aves</taxon>
        <taxon>Neognathae</taxon>
        <taxon>Galloanserae</taxon>
        <taxon>Galliformes</taxon>
        <taxon>Phasianidae</taxon>
        <taxon>Phasianinae</taxon>
        <taxon>Gallus</taxon>
    </lineage>
</organism>
<dbReference type="Ensembl" id="ENSGALT00010068006.1">
    <property type="protein sequence ID" value="ENSGALP00010041749.1"/>
    <property type="gene ID" value="ENSGALG00010028066.1"/>
</dbReference>
<reference evidence="6" key="3">
    <citation type="submission" date="2025-09" db="UniProtKB">
        <authorList>
            <consortium name="Ensembl"/>
        </authorList>
    </citation>
    <scope>IDENTIFICATION</scope>
    <source>
        <strain evidence="6">broiler</strain>
    </source>
</reference>
<dbReference type="PANTHER" id="PTHR45721:SF5">
    <property type="entry name" value="PRELAMIN-A_C"/>
    <property type="match status" value="1"/>
</dbReference>
<evidence type="ECO:0000313" key="7">
    <source>
        <dbReference type="Proteomes" id="UP000000539"/>
    </source>
</evidence>
<keyword evidence="1" id="KW-0403">Intermediate filament</keyword>
<dbReference type="GeneTree" id="ENSGT00940000157244"/>
<evidence type="ECO:0000256" key="2">
    <source>
        <dbReference type="ARBA" id="ARBA00023054"/>
    </source>
</evidence>
<evidence type="ECO:0000256" key="4">
    <source>
        <dbReference type="SAM" id="MobiDB-lite"/>
    </source>
</evidence>
<keyword evidence="2 3" id="KW-0175">Coiled coil</keyword>